<dbReference type="EMBL" id="WEKY01063598">
    <property type="protein sequence ID" value="NWI48467.1"/>
    <property type="molecule type" value="Genomic_DNA"/>
</dbReference>
<evidence type="ECO:0000313" key="3">
    <source>
        <dbReference type="Proteomes" id="UP000631391"/>
    </source>
</evidence>
<dbReference type="Proteomes" id="UP000631391">
    <property type="component" value="Unassembled WGS sequence"/>
</dbReference>
<protein>
    <submittedName>
        <fullName evidence="2">ASIC2 protein</fullName>
    </submittedName>
</protein>
<accession>A0A851BWA0</accession>
<sequence>QHTPVLPTPLSHLNPSSLFLQLIKEKLLDLLGKEEEDGSHDENVSTCDPVPNHSESLSHTVTVPLQAPLGTLEEIAC</sequence>
<evidence type="ECO:0000313" key="2">
    <source>
        <dbReference type="EMBL" id="NWI48467.1"/>
    </source>
</evidence>
<dbReference type="OrthoDB" id="5874059at2759"/>
<proteinExistence type="predicted"/>
<comment type="caution">
    <text evidence="2">The sequence shown here is derived from an EMBL/GenBank/DDBJ whole genome shotgun (WGS) entry which is preliminary data.</text>
</comment>
<name>A0A851BWA0_PICGY</name>
<evidence type="ECO:0000256" key="1">
    <source>
        <dbReference type="SAM" id="MobiDB-lite"/>
    </source>
</evidence>
<reference evidence="2" key="1">
    <citation type="submission" date="2019-10" db="EMBL/GenBank/DDBJ databases">
        <title>Bird 10,000 Genomes (B10K) Project - Family phase.</title>
        <authorList>
            <person name="Zhang G."/>
        </authorList>
    </citation>
    <scope>NUCLEOTIDE SEQUENCE</scope>
    <source>
        <strain evidence="2">B10K-DU-012-30</strain>
        <tissue evidence="2">Muscle</tissue>
    </source>
</reference>
<keyword evidence="3" id="KW-1185">Reference proteome</keyword>
<organism evidence="2 3">
    <name type="scientific">Picathartes gymnocephalus</name>
    <name type="common">White-necked rockfowl</name>
    <dbReference type="NCBI Taxonomy" id="175131"/>
    <lineage>
        <taxon>Eukaryota</taxon>
        <taxon>Metazoa</taxon>
        <taxon>Chordata</taxon>
        <taxon>Craniata</taxon>
        <taxon>Vertebrata</taxon>
        <taxon>Euteleostomi</taxon>
        <taxon>Archelosauria</taxon>
        <taxon>Archosauria</taxon>
        <taxon>Dinosauria</taxon>
        <taxon>Saurischia</taxon>
        <taxon>Theropoda</taxon>
        <taxon>Coelurosauria</taxon>
        <taxon>Aves</taxon>
        <taxon>Neognathae</taxon>
        <taxon>Neoaves</taxon>
        <taxon>Telluraves</taxon>
        <taxon>Australaves</taxon>
        <taxon>Passeriformes</taxon>
        <taxon>Picathartidae</taxon>
        <taxon>Picathartes</taxon>
    </lineage>
</organism>
<feature type="non-terminal residue" evidence="2">
    <location>
        <position position="77"/>
    </location>
</feature>
<dbReference type="AlphaFoldDB" id="A0A851BWA0"/>
<feature type="region of interest" description="Disordered" evidence="1">
    <location>
        <begin position="34"/>
        <end position="61"/>
    </location>
</feature>
<gene>
    <name evidence="2" type="primary">Asic2_2</name>
    <name evidence="2" type="ORF">PICGYM_R15163</name>
</gene>
<feature type="non-terminal residue" evidence="2">
    <location>
        <position position="1"/>
    </location>
</feature>